<evidence type="ECO:0000313" key="6">
    <source>
        <dbReference type="Proteomes" id="UP000246145"/>
    </source>
</evidence>
<keyword evidence="6" id="KW-1185">Reference proteome</keyword>
<evidence type="ECO:0000256" key="3">
    <source>
        <dbReference type="SAM" id="MobiDB-lite"/>
    </source>
</evidence>
<dbReference type="Proteomes" id="UP000246145">
    <property type="component" value="Unassembled WGS sequence"/>
</dbReference>
<dbReference type="GO" id="GO:0008168">
    <property type="term" value="F:methyltransferase activity"/>
    <property type="evidence" value="ECO:0007669"/>
    <property type="project" value="UniProtKB-KW"/>
</dbReference>
<dbReference type="GO" id="GO:0032259">
    <property type="term" value="P:methylation"/>
    <property type="evidence" value="ECO:0007669"/>
    <property type="project" value="UniProtKB-KW"/>
</dbReference>
<dbReference type="AlphaFoldDB" id="A0A2U1CSV5"/>
<dbReference type="InterPro" id="IPR019257">
    <property type="entry name" value="MeTrfase_dom"/>
</dbReference>
<evidence type="ECO:0000256" key="1">
    <source>
        <dbReference type="ARBA" id="ARBA00022603"/>
    </source>
</evidence>
<dbReference type="SUPFAM" id="SSF53335">
    <property type="entry name" value="S-adenosyl-L-methionine-dependent methyltransferases"/>
    <property type="match status" value="1"/>
</dbReference>
<comment type="caution">
    <text evidence="5">The sequence shown here is derived from an EMBL/GenBank/DDBJ whole genome shotgun (WGS) entry which is preliminary data.</text>
</comment>
<reference evidence="5 6" key="1">
    <citation type="submission" date="2018-04" db="EMBL/GenBank/DDBJ databases">
        <title>Genomic Encyclopedia of Type Strains, Phase IV (KMG-IV): sequencing the most valuable type-strain genomes for metagenomic binning, comparative biology and taxonomic classification.</title>
        <authorList>
            <person name="Goeker M."/>
        </authorList>
    </citation>
    <scope>NUCLEOTIDE SEQUENCE [LARGE SCALE GENOMIC DNA]</scope>
    <source>
        <strain evidence="5 6">DSM 10065</strain>
    </source>
</reference>
<feature type="domain" description="Histidine-specific methyltransferase SAM-dependent" evidence="4">
    <location>
        <begin position="42"/>
        <end position="340"/>
    </location>
</feature>
<dbReference type="STRING" id="1231391.GCA_000308195_00828"/>
<evidence type="ECO:0000313" key="5">
    <source>
        <dbReference type="EMBL" id="PVY68953.1"/>
    </source>
</evidence>
<dbReference type="PIRSF" id="PIRSF018005">
    <property type="entry name" value="UCP018005"/>
    <property type="match status" value="1"/>
</dbReference>
<protein>
    <submittedName>
        <fullName evidence="5">Dimethylhistidine N-methyltransferase</fullName>
    </submittedName>
</protein>
<dbReference type="InterPro" id="IPR035094">
    <property type="entry name" value="EgtD"/>
</dbReference>
<dbReference type="InterPro" id="IPR051128">
    <property type="entry name" value="EgtD_Methyltrsf_superfamily"/>
</dbReference>
<evidence type="ECO:0000256" key="2">
    <source>
        <dbReference type="ARBA" id="ARBA00022679"/>
    </source>
</evidence>
<dbReference type="PANTHER" id="PTHR43397:SF1">
    <property type="entry name" value="ERGOTHIONEINE BIOSYNTHESIS PROTEIN 1"/>
    <property type="match status" value="1"/>
</dbReference>
<dbReference type="EMBL" id="QEKO01000001">
    <property type="protein sequence ID" value="PVY68953.1"/>
    <property type="molecule type" value="Genomic_DNA"/>
</dbReference>
<sequence>MWADHERKPMSIHSPLVRQHSADDCANDQGGGIAAGQSDAERAEISRGLLGSPAQMPPKYLYDTLGSKLFESLCLLPEYYPTRTEAAIFRAHRHDIARAAGPGAVLVDLGAGNCAKAESLFGVLAPRHYVAVDISADFLRDALDRLQSCHPDIRMTALGQDFSQGLHLPQEVPADNRLFFYPGSSLGNFGPDDAHRFLSGLRQSGGRQASLLLGVDLVKEPEVLNAAYDDALGLTAAFNLNLLRNLNRLLKADFDVRDWTHVAFFNEQKSRIEMHLQARRAVLVRWPGSSRRFAEGERIHTESSYKYTRASLAALLESAGWQPTDFWTDPAGWFAVVHARTQTAVSLQKDVA</sequence>
<accession>A0A2U1CSV5</accession>
<gene>
    <name evidence="5" type="ORF">C7440_1368</name>
</gene>
<proteinExistence type="predicted"/>
<dbReference type="Pfam" id="PF10017">
    <property type="entry name" value="Methyltransf_33"/>
    <property type="match status" value="1"/>
</dbReference>
<dbReference type="NCBIfam" id="TIGR03438">
    <property type="entry name" value="egtD_ergothio"/>
    <property type="match status" value="1"/>
</dbReference>
<dbReference type="PANTHER" id="PTHR43397">
    <property type="entry name" value="ERGOTHIONEINE BIOSYNTHESIS PROTEIN 1"/>
    <property type="match status" value="1"/>
</dbReference>
<dbReference type="Gene3D" id="3.40.50.150">
    <property type="entry name" value="Vaccinia Virus protein VP39"/>
    <property type="match status" value="1"/>
</dbReference>
<keyword evidence="1 5" id="KW-0489">Methyltransferase</keyword>
<organism evidence="5 6">
    <name type="scientific">Pusillimonas noertemannii</name>
    <dbReference type="NCBI Taxonomy" id="305977"/>
    <lineage>
        <taxon>Bacteria</taxon>
        <taxon>Pseudomonadati</taxon>
        <taxon>Pseudomonadota</taxon>
        <taxon>Betaproteobacteria</taxon>
        <taxon>Burkholderiales</taxon>
        <taxon>Alcaligenaceae</taxon>
        <taxon>Pusillimonas</taxon>
    </lineage>
</organism>
<keyword evidence="2 5" id="KW-0808">Transferase</keyword>
<name>A0A2U1CSV5_9BURK</name>
<feature type="region of interest" description="Disordered" evidence="3">
    <location>
        <begin position="1"/>
        <end position="38"/>
    </location>
</feature>
<dbReference type="InterPro" id="IPR029063">
    <property type="entry name" value="SAM-dependent_MTases_sf"/>
</dbReference>
<dbReference type="InterPro" id="IPR017804">
    <property type="entry name" value="MeTrfase_EgtD-like"/>
</dbReference>
<evidence type="ECO:0000259" key="4">
    <source>
        <dbReference type="Pfam" id="PF10017"/>
    </source>
</evidence>